<dbReference type="OrthoDB" id="4847182at2759"/>
<gene>
    <name evidence="1" type="ORF">CORC01_14472</name>
</gene>
<name>A0A1G4AM19_9PEZI</name>
<accession>A0A1G4AM19</accession>
<reference evidence="1 2" key="1">
    <citation type="submission" date="2016-09" db="EMBL/GenBank/DDBJ databases">
        <authorList>
            <person name="Capua I."/>
            <person name="De Benedictis P."/>
            <person name="Joannis T."/>
            <person name="Lombin L.H."/>
            <person name="Cattoli G."/>
        </authorList>
    </citation>
    <scope>NUCLEOTIDE SEQUENCE [LARGE SCALE GENOMIC DNA]</scope>
    <source>
        <strain evidence="1 2">IMI 309357</strain>
    </source>
</reference>
<proteinExistence type="predicted"/>
<dbReference type="GeneID" id="34567592"/>
<dbReference type="RefSeq" id="XP_022467408.1">
    <property type="nucleotide sequence ID" value="XM_022626082.1"/>
</dbReference>
<dbReference type="AlphaFoldDB" id="A0A1G4AM19"/>
<dbReference type="EMBL" id="MJBS01000307">
    <property type="protein sequence ID" value="OHE90230.1"/>
    <property type="molecule type" value="Genomic_DNA"/>
</dbReference>
<sequence length="109" mass="12309">MSTPNRSLPGWGEPERPSSLIRGNSVYPVHRSFQAISPEIQPKVLAACAWLLLPEETQGRLNLKRRAKQAEVHARQAETNWLATAVRSMEDEAIEFLQSVLLSDDDERD</sequence>
<keyword evidence="2" id="KW-1185">Reference proteome</keyword>
<organism evidence="1 2">
    <name type="scientific">Colletotrichum orchidophilum</name>
    <dbReference type="NCBI Taxonomy" id="1209926"/>
    <lineage>
        <taxon>Eukaryota</taxon>
        <taxon>Fungi</taxon>
        <taxon>Dikarya</taxon>
        <taxon>Ascomycota</taxon>
        <taxon>Pezizomycotina</taxon>
        <taxon>Sordariomycetes</taxon>
        <taxon>Hypocreomycetidae</taxon>
        <taxon>Glomerellales</taxon>
        <taxon>Glomerellaceae</taxon>
        <taxon>Colletotrichum</taxon>
    </lineage>
</organism>
<protein>
    <submittedName>
        <fullName evidence="1">Uncharacterized protein</fullName>
    </submittedName>
</protein>
<evidence type="ECO:0000313" key="2">
    <source>
        <dbReference type="Proteomes" id="UP000176998"/>
    </source>
</evidence>
<evidence type="ECO:0000313" key="1">
    <source>
        <dbReference type="EMBL" id="OHE90230.1"/>
    </source>
</evidence>
<dbReference type="Proteomes" id="UP000176998">
    <property type="component" value="Unassembled WGS sequence"/>
</dbReference>
<comment type="caution">
    <text evidence="1">The sequence shown here is derived from an EMBL/GenBank/DDBJ whole genome shotgun (WGS) entry which is preliminary data.</text>
</comment>